<feature type="transmembrane region" description="Helical" evidence="7">
    <location>
        <begin position="176"/>
        <end position="201"/>
    </location>
</feature>
<evidence type="ECO:0000313" key="9">
    <source>
        <dbReference type="Proteomes" id="UP000054422"/>
    </source>
</evidence>
<evidence type="ECO:0000256" key="4">
    <source>
        <dbReference type="ARBA" id="ARBA00022692"/>
    </source>
</evidence>
<dbReference type="PANTHER" id="PTHR30065">
    <property type="entry name" value="FLAGELLAR BIOSYNTHETIC PROTEIN FLIR"/>
    <property type="match status" value="1"/>
</dbReference>
<evidence type="ECO:0000256" key="3">
    <source>
        <dbReference type="ARBA" id="ARBA00022475"/>
    </source>
</evidence>
<dbReference type="InterPro" id="IPR002010">
    <property type="entry name" value="T3SS_IM_R"/>
</dbReference>
<accession>A0A0A2SRB1</accession>
<gene>
    <name evidence="8" type="ORF">EP47_09135</name>
</gene>
<evidence type="ECO:0000256" key="5">
    <source>
        <dbReference type="ARBA" id="ARBA00022989"/>
    </source>
</evidence>
<dbReference type="GO" id="GO:0005886">
    <property type="term" value="C:plasma membrane"/>
    <property type="evidence" value="ECO:0007669"/>
    <property type="project" value="UniProtKB-SubCell"/>
</dbReference>
<comment type="subcellular location">
    <subcellularLocation>
        <location evidence="1">Cell membrane</location>
        <topology evidence="1">Multi-pass membrane protein</topology>
    </subcellularLocation>
</comment>
<keyword evidence="4 7" id="KW-0812">Transmembrane</keyword>
<dbReference type="Proteomes" id="UP000054422">
    <property type="component" value="Unassembled WGS sequence"/>
</dbReference>
<keyword evidence="5 7" id="KW-1133">Transmembrane helix</keyword>
<evidence type="ECO:0000256" key="6">
    <source>
        <dbReference type="ARBA" id="ARBA00023136"/>
    </source>
</evidence>
<comment type="caution">
    <text evidence="8">The sequence shown here is derived from an EMBL/GenBank/DDBJ whole genome shotgun (WGS) entry which is preliminary data.</text>
</comment>
<evidence type="ECO:0000256" key="7">
    <source>
        <dbReference type="SAM" id="Phobius"/>
    </source>
</evidence>
<proteinExistence type="inferred from homology"/>
<dbReference type="STRING" id="1498499.EP47_09135"/>
<feature type="transmembrane region" description="Helical" evidence="7">
    <location>
        <begin position="117"/>
        <end position="138"/>
    </location>
</feature>
<sequence>MSKLPASIRLALIFAFSTLIIYYLPPNNHEDNTHVLLGGIAEFFNGLILVTALYAAFSVFQIAGQLIDNETGLNSLAIFNPGEQTQESITSHFLSMLAVLFFFGLDGHLWLFKGLTYSFVIIPPGTMALFGGVTTTLLKQFAFMFSLTLMIASPIILSLLAIDLCCALIARTMPQVNTYFLILPIKILLGLFLLIMTLHYLNPLADKIFTRCFGTWQEIIS</sequence>
<reference evidence="8 9" key="1">
    <citation type="submission" date="2014-05" db="EMBL/GenBank/DDBJ databases">
        <authorList>
            <person name="Rizzardi K."/>
            <person name="Winiecka-Krusnell J."/>
            <person name="Ramliden M."/>
            <person name="Alm E."/>
            <person name="Andersson S."/>
            <person name="Byfors S."/>
        </authorList>
    </citation>
    <scope>NUCLEOTIDE SEQUENCE [LARGE SCALE GENOMIC DNA]</scope>
    <source>
        <strain evidence="8 9">LEGN</strain>
    </source>
</reference>
<feature type="transmembrane region" description="Helical" evidence="7">
    <location>
        <begin position="145"/>
        <end position="170"/>
    </location>
</feature>
<evidence type="ECO:0000313" key="8">
    <source>
        <dbReference type="EMBL" id="KGP63287.1"/>
    </source>
</evidence>
<comment type="similarity">
    <text evidence="2">Belongs to the FliR/MopE/SpaR family.</text>
</comment>
<dbReference type="Pfam" id="PF01311">
    <property type="entry name" value="Bac_export_1"/>
    <property type="match status" value="1"/>
</dbReference>
<keyword evidence="6 7" id="KW-0472">Membrane</keyword>
<evidence type="ECO:0008006" key="10">
    <source>
        <dbReference type="Google" id="ProtNLM"/>
    </source>
</evidence>
<dbReference type="PANTHER" id="PTHR30065:SF1">
    <property type="entry name" value="SURFACE PRESENTATION OF ANTIGENS PROTEIN SPAR"/>
    <property type="match status" value="1"/>
</dbReference>
<dbReference type="PRINTS" id="PR00953">
    <property type="entry name" value="TYPE3IMRPROT"/>
</dbReference>
<keyword evidence="3" id="KW-1003">Cell membrane</keyword>
<feature type="transmembrane region" description="Helical" evidence="7">
    <location>
        <begin position="93"/>
        <end position="111"/>
    </location>
</feature>
<feature type="transmembrane region" description="Helical" evidence="7">
    <location>
        <begin position="7"/>
        <end position="24"/>
    </location>
</feature>
<dbReference type="EMBL" id="JNCF01000020">
    <property type="protein sequence ID" value="KGP63287.1"/>
    <property type="molecule type" value="Genomic_DNA"/>
</dbReference>
<organism evidence="8 9">
    <name type="scientific">Legionella norrlandica</name>
    <dbReference type="NCBI Taxonomy" id="1498499"/>
    <lineage>
        <taxon>Bacteria</taxon>
        <taxon>Pseudomonadati</taxon>
        <taxon>Pseudomonadota</taxon>
        <taxon>Gammaproteobacteria</taxon>
        <taxon>Legionellales</taxon>
        <taxon>Legionellaceae</taxon>
        <taxon>Legionella</taxon>
    </lineage>
</organism>
<name>A0A0A2SRB1_9GAMM</name>
<dbReference type="AlphaFoldDB" id="A0A0A2SRB1"/>
<feature type="transmembrane region" description="Helical" evidence="7">
    <location>
        <begin position="36"/>
        <end position="57"/>
    </location>
</feature>
<dbReference type="GO" id="GO:0006605">
    <property type="term" value="P:protein targeting"/>
    <property type="evidence" value="ECO:0007669"/>
    <property type="project" value="InterPro"/>
</dbReference>
<evidence type="ECO:0000256" key="2">
    <source>
        <dbReference type="ARBA" id="ARBA00009772"/>
    </source>
</evidence>
<evidence type="ECO:0000256" key="1">
    <source>
        <dbReference type="ARBA" id="ARBA00004651"/>
    </source>
</evidence>
<protein>
    <recommendedName>
        <fullName evidence="10">Flagellar biosynthetic protein FliR</fullName>
    </recommendedName>
</protein>
<keyword evidence="9" id="KW-1185">Reference proteome</keyword>